<evidence type="ECO:0000256" key="7">
    <source>
        <dbReference type="RuleBase" id="RU003345"/>
    </source>
</evidence>
<evidence type="ECO:0000256" key="1">
    <source>
        <dbReference type="ARBA" id="ARBA00004786"/>
    </source>
</evidence>
<evidence type="ECO:0000256" key="2">
    <source>
        <dbReference type="ARBA" id="ARBA00012884"/>
    </source>
</evidence>
<dbReference type="InterPro" id="IPR029510">
    <property type="entry name" value="Ald_DH_CS_GLU"/>
</dbReference>
<evidence type="ECO:0000256" key="3">
    <source>
        <dbReference type="ARBA" id="ARBA00023002"/>
    </source>
</evidence>
<keyword evidence="10" id="KW-1185">Reference proteome</keyword>
<evidence type="ECO:0000313" key="9">
    <source>
        <dbReference type="EMBL" id="AIF85567.1"/>
    </source>
</evidence>
<name>A0A075MY30_9ARCH</name>
<dbReference type="InterPro" id="IPR016162">
    <property type="entry name" value="Ald_DH_N"/>
</dbReference>
<evidence type="ECO:0000256" key="5">
    <source>
        <dbReference type="ARBA" id="ARBA00048142"/>
    </source>
</evidence>
<dbReference type="HOGENOM" id="CLU_005391_0_0_2"/>
<dbReference type="GO" id="GO:0010133">
    <property type="term" value="P:L-proline catabolic process to L-glutamate"/>
    <property type="evidence" value="ECO:0007669"/>
    <property type="project" value="TreeGrafter"/>
</dbReference>
<proteinExistence type="inferred from homology"/>
<evidence type="ECO:0000259" key="8">
    <source>
        <dbReference type="Pfam" id="PF00171"/>
    </source>
</evidence>
<dbReference type="AlphaFoldDB" id="A0A075MY30"/>
<dbReference type="Gene3D" id="3.40.309.10">
    <property type="entry name" value="Aldehyde Dehydrogenase, Chain A, domain 2"/>
    <property type="match status" value="1"/>
</dbReference>
<protein>
    <recommendedName>
        <fullName evidence="2">L-glutamate gamma-semialdehyde dehydrogenase</fullName>
        <ecNumber evidence="2">1.2.1.88</ecNumber>
    </recommendedName>
</protein>
<dbReference type="Pfam" id="PF00171">
    <property type="entry name" value="Aldedh"/>
    <property type="match status" value="1"/>
</dbReference>
<dbReference type="GO" id="GO:0003842">
    <property type="term" value="F:L-glutamate gamma-semialdehyde dehydrogenase activity"/>
    <property type="evidence" value="ECO:0007669"/>
    <property type="project" value="UniProtKB-EC"/>
</dbReference>
<dbReference type="SUPFAM" id="SSF53720">
    <property type="entry name" value="ALDH-like"/>
    <property type="match status" value="1"/>
</dbReference>
<dbReference type="PANTHER" id="PTHR42862">
    <property type="entry name" value="DELTA-1-PYRROLINE-5-CARBOXYLATE DEHYDROGENASE 1, ISOFORM A-RELATED"/>
    <property type="match status" value="1"/>
</dbReference>
<evidence type="ECO:0000256" key="4">
    <source>
        <dbReference type="ARBA" id="ARBA00023027"/>
    </source>
</evidence>
<dbReference type="EC" id="1.2.1.88" evidence="2"/>
<sequence>MFENEHTLRRFMVEKAEGQFHDRYERALEAARSEFGKKYPMIIAGKQVLAAKTVPHASPIDTRVVLGYMPAGTATHARQAIASAKKAFEGERDGGWGKSEWQERVKIFRKAADIMSERKFELAAWVSYENGKNRYEAIGDVDEAIDFVRYYAEEVERNNGFEVPMKSAQPNEKSKSVMKPYGVWGVIAPFNFPAAILTGMTTAALVTGNTVVVKPSSDAPITAFKIVQIFQEAGLPAGVLNMVFGSGGTVGAEIVKSRDVSGIVFTGSREVGYSMGRQFSSKKPRPLIAELGGKNPAIITETADLDKAVDGVVKAAFGYSGQKCSACSRVFVHKKVKDEFLHRLVEKTKNLPVGNPLEQNTFMGPVVNEGAYKKYQQYARLAGRDGKVLAGGQVRKDGELKHGYYVAPTIVTGLPKKHRLFREEMFVPILCVTDYEKFDDALSMANDVDYGLTAGIFTGDQGEVKRFLDHVEAGVVYVNRQASATTGAMVGCQPFGGWKDSGTTGKNTGGPHYLTQFMREQSQTISD</sequence>
<organism evidence="9 10">
    <name type="scientific">Candidatus Nitrososphaera evergladensis SR1</name>
    <dbReference type="NCBI Taxonomy" id="1459636"/>
    <lineage>
        <taxon>Archaea</taxon>
        <taxon>Nitrososphaerota</taxon>
        <taxon>Nitrososphaeria</taxon>
        <taxon>Nitrososphaerales</taxon>
        <taxon>Nitrososphaeraceae</taxon>
        <taxon>Nitrososphaera</taxon>
    </lineage>
</organism>
<dbReference type="OrthoDB" id="6342at2157"/>
<dbReference type="Gene3D" id="3.40.605.10">
    <property type="entry name" value="Aldehyde Dehydrogenase, Chain A, domain 1"/>
    <property type="match status" value="1"/>
</dbReference>
<feature type="active site" evidence="6">
    <location>
        <position position="290"/>
    </location>
</feature>
<dbReference type="InterPro" id="IPR016161">
    <property type="entry name" value="Ald_DH/histidinol_DH"/>
</dbReference>
<dbReference type="FunFam" id="3.40.309.10:FF:000005">
    <property type="entry name" value="1-pyrroline-5-carboxylate dehydrogenase 1"/>
    <property type="match status" value="1"/>
</dbReference>
<dbReference type="InterPro" id="IPR050485">
    <property type="entry name" value="Proline_metab_enzyme"/>
</dbReference>
<accession>A0A075MY30</accession>
<keyword evidence="3 7" id="KW-0560">Oxidoreductase</keyword>
<dbReference type="InterPro" id="IPR015590">
    <property type="entry name" value="Aldehyde_DH_dom"/>
</dbReference>
<keyword evidence="4" id="KW-0520">NAD</keyword>
<evidence type="ECO:0000256" key="6">
    <source>
        <dbReference type="PROSITE-ProRule" id="PRU10007"/>
    </source>
</evidence>
<dbReference type="PROSITE" id="PS00070">
    <property type="entry name" value="ALDEHYDE_DEHYDR_CYS"/>
    <property type="match status" value="1"/>
</dbReference>
<comment type="catalytic activity">
    <reaction evidence="5">
        <text>L-glutamate 5-semialdehyde + NAD(+) + H2O = L-glutamate + NADH + 2 H(+)</text>
        <dbReference type="Rhea" id="RHEA:30235"/>
        <dbReference type="ChEBI" id="CHEBI:15377"/>
        <dbReference type="ChEBI" id="CHEBI:15378"/>
        <dbReference type="ChEBI" id="CHEBI:29985"/>
        <dbReference type="ChEBI" id="CHEBI:57540"/>
        <dbReference type="ChEBI" id="CHEBI:57945"/>
        <dbReference type="ChEBI" id="CHEBI:58066"/>
        <dbReference type="EC" id="1.2.1.88"/>
    </reaction>
</comment>
<dbReference type="InterPro" id="IPR016160">
    <property type="entry name" value="Ald_DH_CS_CYS"/>
</dbReference>
<gene>
    <name evidence="9" type="ORF">NTE_03539</name>
</gene>
<dbReference type="KEGG" id="nev:NTE_03539"/>
<comment type="pathway">
    <text evidence="1">Amino-acid degradation; L-proline degradation into L-glutamate; L-glutamate from L-proline: step 2/2.</text>
</comment>
<comment type="similarity">
    <text evidence="7">Belongs to the aldehyde dehydrogenase family.</text>
</comment>
<dbReference type="STRING" id="1459636.NTE_03539"/>
<dbReference type="PANTHER" id="PTHR42862:SF1">
    <property type="entry name" value="DELTA-1-PYRROLINE-5-CARBOXYLATE DEHYDROGENASE 2, ISOFORM A-RELATED"/>
    <property type="match status" value="1"/>
</dbReference>
<dbReference type="EMBL" id="CP007174">
    <property type="protein sequence ID" value="AIF85567.1"/>
    <property type="molecule type" value="Genomic_DNA"/>
</dbReference>
<reference evidence="9 10" key="1">
    <citation type="journal article" date="2014" name="PLoS ONE">
        <title>Genome Sequence of Candidatus Nitrososphaera evergladensis from Group I.1b Enriched from Everglades Soil Reveals Novel Genomic Features of the Ammonia-Oxidizing Archaea.</title>
        <authorList>
            <person name="Zhalnina K.V."/>
            <person name="Dias R."/>
            <person name="Leonard M.T."/>
            <person name="Dorr de Quadros P."/>
            <person name="Camargo F.A."/>
            <person name="Drew J.C."/>
            <person name="Farmerie W.G."/>
            <person name="Daroub S.H."/>
            <person name="Triplett E.W."/>
        </authorList>
    </citation>
    <scope>NUCLEOTIDE SEQUENCE [LARGE SCALE GENOMIC DNA]</scope>
    <source>
        <strain evidence="9 10">SR1</strain>
    </source>
</reference>
<dbReference type="Proteomes" id="UP000028194">
    <property type="component" value="Chromosome"/>
</dbReference>
<feature type="domain" description="Aldehyde dehydrogenase" evidence="8">
    <location>
        <begin position="52"/>
        <end position="520"/>
    </location>
</feature>
<evidence type="ECO:0000313" key="10">
    <source>
        <dbReference type="Proteomes" id="UP000028194"/>
    </source>
</evidence>
<dbReference type="PROSITE" id="PS00687">
    <property type="entry name" value="ALDEHYDE_DEHYDR_GLU"/>
    <property type="match status" value="1"/>
</dbReference>
<dbReference type="GO" id="GO:0009898">
    <property type="term" value="C:cytoplasmic side of plasma membrane"/>
    <property type="evidence" value="ECO:0007669"/>
    <property type="project" value="TreeGrafter"/>
</dbReference>
<dbReference type="InterPro" id="IPR016163">
    <property type="entry name" value="Ald_DH_C"/>
</dbReference>
<dbReference type="eggNOG" id="arCOG01252">
    <property type="taxonomic scope" value="Archaea"/>
</dbReference>